<name>A0A1E3AB59_9FIRM</name>
<reference evidence="1 2" key="1">
    <citation type="submission" date="2016-07" db="EMBL/GenBank/DDBJ databases">
        <title>Characterization of isolates of Eisenbergiella tayi derived from blood cultures, using whole genome sequencing.</title>
        <authorList>
            <person name="Burdz T."/>
            <person name="Wiebe D."/>
            <person name="Huynh C."/>
            <person name="Bernard K."/>
        </authorList>
    </citation>
    <scope>NUCLEOTIDE SEQUENCE [LARGE SCALE GENOMIC DNA]</scope>
    <source>
        <strain evidence="1 2">NML 110608</strain>
    </source>
</reference>
<dbReference type="PATRIC" id="fig|1432052.4.peg.2098"/>
<gene>
    <name evidence="1" type="ORF">BEI61_01881</name>
</gene>
<dbReference type="Proteomes" id="UP000094067">
    <property type="component" value="Unassembled WGS sequence"/>
</dbReference>
<accession>A0A1E3AB59</accession>
<dbReference type="AlphaFoldDB" id="A0A1E3AB59"/>
<dbReference type="OrthoDB" id="9766545at2"/>
<organism evidence="1 2">
    <name type="scientific">Eisenbergiella tayi</name>
    <dbReference type="NCBI Taxonomy" id="1432052"/>
    <lineage>
        <taxon>Bacteria</taxon>
        <taxon>Bacillati</taxon>
        <taxon>Bacillota</taxon>
        <taxon>Clostridia</taxon>
        <taxon>Lachnospirales</taxon>
        <taxon>Lachnospiraceae</taxon>
        <taxon>Eisenbergiella</taxon>
    </lineage>
</organism>
<proteinExistence type="predicted"/>
<comment type="caution">
    <text evidence="1">The sequence shown here is derived from an EMBL/GenBank/DDBJ whole genome shotgun (WGS) entry which is preliminary data.</text>
</comment>
<evidence type="ECO:0000313" key="2">
    <source>
        <dbReference type="Proteomes" id="UP000094067"/>
    </source>
</evidence>
<dbReference type="RefSeq" id="WP_081331127.1">
    <property type="nucleotide sequence ID" value="NZ_DAWDRA010000015.1"/>
</dbReference>
<protein>
    <submittedName>
        <fullName evidence="1">Uncharacterized protein</fullName>
    </submittedName>
</protein>
<sequence>MDKRFQVKRFLFETIAGDEVCRFMLTDRLLPMLAPNQYIEMKSINKLGTGKNYAYKLCEYFDSLHEKHHTNYDVATNKQVLNFVDCLVYGDKENLRIVNPQESLCYSTLSGYVTAITDFYRWLDQTYGSEMVFYEGERRCRPQSYLYGQIYTYKCKYLINQMLPDVKGSREYI</sequence>
<evidence type="ECO:0000313" key="1">
    <source>
        <dbReference type="EMBL" id="ODM05992.1"/>
    </source>
</evidence>
<dbReference type="EMBL" id="MCGH01000002">
    <property type="protein sequence ID" value="ODM05992.1"/>
    <property type="molecule type" value="Genomic_DNA"/>
</dbReference>